<keyword evidence="1" id="KW-0472">Membrane</keyword>
<evidence type="ECO:0000313" key="2">
    <source>
        <dbReference type="EMBL" id="GLI24337.1"/>
    </source>
</evidence>
<keyword evidence="5" id="KW-1185">Reference proteome</keyword>
<dbReference type="Proteomes" id="UP001245370">
    <property type="component" value="Unassembled WGS sequence"/>
</dbReference>
<evidence type="ECO:0000313" key="4">
    <source>
        <dbReference type="Proteomes" id="UP001144397"/>
    </source>
</evidence>
<reference evidence="2" key="1">
    <citation type="submission" date="2022-12" db="EMBL/GenBank/DDBJ databases">
        <title>Reference genome sequencing for broad-spectrum identification of bacterial and archaeal isolates by mass spectrometry.</title>
        <authorList>
            <person name="Sekiguchi Y."/>
            <person name="Tourlousse D.M."/>
        </authorList>
    </citation>
    <scope>NUCLEOTIDE SEQUENCE</scope>
    <source>
        <strain evidence="2">301</strain>
    </source>
</reference>
<keyword evidence="1" id="KW-0812">Transmembrane</keyword>
<evidence type="ECO:0000256" key="1">
    <source>
        <dbReference type="SAM" id="Phobius"/>
    </source>
</evidence>
<evidence type="ECO:0000313" key="5">
    <source>
        <dbReference type="Proteomes" id="UP001245370"/>
    </source>
</evidence>
<name>A0A9W6CS82_XANFL</name>
<feature type="transmembrane region" description="Helical" evidence="1">
    <location>
        <begin position="91"/>
        <end position="113"/>
    </location>
</feature>
<reference evidence="3 5" key="2">
    <citation type="submission" date="2023-07" db="EMBL/GenBank/DDBJ databases">
        <title>Genomic Encyclopedia of Type Strains, Phase IV (KMG-IV): sequencing the most valuable type-strain genomes for metagenomic binning, comparative biology and taxonomic classification.</title>
        <authorList>
            <person name="Goeker M."/>
        </authorList>
    </citation>
    <scope>NUCLEOTIDE SEQUENCE [LARGE SCALE GENOMIC DNA]</scope>
    <source>
        <strain evidence="3 5">DSM 338</strain>
    </source>
</reference>
<feature type="transmembrane region" description="Helical" evidence="1">
    <location>
        <begin position="60"/>
        <end position="79"/>
    </location>
</feature>
<gene>
    <name evidence="3" type="ORF">GGQ86_004346</name>
    <name evidence="2" type="ORF">XFLAVUS301_40110</name>
</gene>
<proteinExistence type="predicted"/>
<sequence>MSERNPKAEGTASRAAALKGMAIRQARSFAVLFLYLWVLLGLFVLNQALVERAHGDTVTFQGFAFLNALVLAKVMLVIEELEVARWLRGRPLILVIFYEAAICTLFFLVFHVIERSVIAKFSGHAITAHDIEVGGGGLVGALIVSIILFVSLLPFFAFKNVTRAIGAERMRQILFSRHGAAD</sequence>
<keyword evidence="1" id="KW-1133">Transmembrane helix</keyword>
<evidence type="ECO:0000313" key="3">
    <source>
        <dbReference type="EMBL" id="MDR6335848.1"/>
    </source>
</evidence>
<organism evidence="2 4">
    <name type="scientific">Xanthobacter flavus</name>
    <dbReference type="NCBI Taxonomy" id="281"/>
    <lineage>
        <taxon>Bacteria</taxon>
        <taxon>Pseudomonadati</taxon>
        <taxon>Pseudomonadota</taxon>
        <taxon>Alphaproteobacteria</taxon>
        <taxon>Hyphomicrobiales</taxon>
        <taxon>Xanthobacteraceae</taxon>
        <taxon>Xanthobacter</taxon>
    </lineage>
</organism>
<dbReference type="RefSeq" id="WP_281809123.1">
    <property type="nucleotide sequence ID" value="NZ_BSDO01000007.1"/>
</dbReference>
<dbReference type="AlphaFoldDB" id="A0A9W6CS82"/>
<accession>A0A9W6CS82</accession>
<dbReference type="EMBL" id="BSDO01000007">
    <property type="protein sequence ID" value="GLI24337.1"/>
    <property type="molecule type" value="Genomic_DNA"/>
</dbReference>
<comment type="caution">
    <text evidence="2">The sequence shown here is derived from an EMBL/GenBank/DDBJ whole genome shotgun (WGS) entry which is preliminary data.</text>
</comment>
<feature type="transmembrane region" description="Helical" evidence="1">
    <location>
        <begin position="29"/>
        <end position="48"/>
    </location>
</feature>
<protein>
    <submittedName>
        <fullName evidence="2">Uncharacterized protein</fullName>
    </submittedName>
</protein>
<feature type="transmembrane region" description="Helical" evidence="1">
    <location>
        <begin position="133"/>
        <end position="158"/>
    </location>
</feature>
<dbReference type="GeneID" id="95764785"/>
<dbReference type="Proteomes" id="UP001144397">
    <property type="component" value="Unassembled WGS sequence"/>
</dbReference>
<dbReference type="EMBL" id="JAVDPY010000009">
    <property type="protein sequence ID" value="MDR6335848.1"/>
    <property type="molecule type" value="Genomic_DNA"/>
</dbReference>